<dbReference type="EMBL" id="LBXL01000025">
    <property type="protein sequence ID" value="KKR29669.1"/>
    <property type="molecule type" value="Genomic_DNA"/>
</dbReference>
<evidence type="ECO:0000313" key="1">
    <source>
        <dbReference type="EMBL" id="KKR29669.1"/>
    </source>
</evidence>
<protein>
    <submittedName>
        <fullName evidence="1">Uncharacterized protein</fullName>
    </submittedName>
</protein>
<evidence type="ECO:0000313" key="2">
    <source>
        <dbReference type="Proteomes" id="UP000034793"/>
    </source>
</evidence>
<sequence length="77" mass="8566">MPNPFVRNNIIFAPTKWRNRYSLLFDGVNEYINIDSLTGTLSATTTGTWSLWVRPTDATPSVQTVLIGFSQSGSNNN</sequence>
<accession>A0A0G0PN87</accession>
<feature type="non-terminal residue" evidence="1">
    <location>
        <position position="77"/>
    </location>
</feature>
<dbReference type="SUPFAM" id="SSF49899">
    <property type="entry name" value="Concanavalin A-like lectins/glucanases"/>
    <property type="match status" value="1"/>
</dbReference>
<dbReference type="Proteomes" id="UP000034793">
    <property type="component" value="Unassembled WGS sequence"/>
</dbReference>
<organism evidence="1 2">
    <name type="scientific">Candidatus Woesebacteria bacterium GW2011_GWA1_39_8</name>
    <dbReference type="NCBI Taxonomy" id="1618552"/>
    <lineage>
        <taxon>Bacteria</taxon>
        <taxon>Candidatus Woeseibacteriota</taxon>
    </lineage>
</organism>
<reference evidence="1 2" key="1">
    <citation type="journal article" date="2015" name="Nature">
        <title>rRNA introns, odd ribosomes, and small enigmatic genomes across a large radiation of phyla.</title>
        <authorList>
            <person name="Brown C.T."/>
            <person name="Hug L.A."/>
            <person name="Thomas B.C."/>
            <person name="Sharon I."/>
            <person name="Castelle C.J."/>
            <person name="Singh A."/>
            <person name="Wilkins M.J."/>
            <person name="Williams K.H."/>
            <person name="Banfield J.F."/>
        </authorList>
    </citation>
    <scope>NUCLEOTIDE SEQUENCE [LARGE SCALE GENOMIC DNA]</scope>
</reference>
<name>A0A0G0PN87_9BACT</name>
<proteinExistence type="predicted"/>
<dbReference type="Gene3D" id="2.60.120.200">
    <property type="match status" value="1"/>
</dbReference>
<gene>
    <name evidence="1" type="ORF">UT61_C0025G0001</name>
</gene>
<dbReference type="AlphaFoldDB" id="A0A0G0PN87"/>
<comment type="caution">
    <text evidence="1">The sequence shown here is derived from an EMBL/GenBank/DDBJ whole genome shotgun (WGS) entry which is preliminary data.</text>
</comment>
<dbReference type="InterPro" id="IPR013320">
    <property type="entry name" value="ConA-like_dom_sf"/>
</dbReference>